<evidence type="ECO:0000313" key="3">
    <source>
        <dbReference type="Proteomes" id="UP000823775"/>
    </source>
</evidence>
<proteinExistence type="predicted"/>
<gene>
    <name evidence="2" type="ORF">HAX54_023754</name>
</gene>
<protein>
    <submittedName>
        <fullName evidence="2">Uncharacterized protein</fullName>
    </submittedName>
</protein>
<sequence length="97" mass="10466">MEKKGERRRGRGLAAAAGGFPGGAAAVERGEKKMRRLGFGGGSGGWQWCYFAGVVGVGVRWMFSGQQWTETMVEGERKEFGGCFLEGVGMRENESVV</sequence>
<name>A0ABS8S517_DATST</name>
<keyword evidence="1" id="KW-1133">Transmembrane helix</keyword>
<reference evidence="2 3" key="1">
    <citation type="journal article" date="2021" name="BMC Genomics">
        <title>Datura genome reveals duplications of psychoactive alkaloid biosynthetic genes and high mutation rate following tissue culture.</title>
        <authorList>
            <person name="Rajewski A."/>
            <person name="Carter-House D."/>
            <person name="Stajich J."/>
            <person name="Litt A."/>
        </authorList>
    </citation>
    <scope>NUCLEOTIDE SEQUENCE [LARGE SCALE GENOMIC DNA]</scope>
    <source>
        <strain evidence="2">AR-01</strain>
    </source>
</reference>
<comment type="caution">
    <text evidence="2">The sequence shown here is derived from an EMBL/GenBank/DDBJ whole genome shotgun (WGS) entry which is preliminary data.</text>
</comment>
<keyword evidence="3" id="KW-1185">Reference proteome</keyword>
<keyword evidence="1" id="KW-0812">Transmembrane</keyword>
<dbReference type="Proteomes" id="UP000823775">
    <property type="component" value="Unassembled WGS sequence"/>
</dbReference>
<evidence type="ECO:0000256" key="1">
    <source>
        <dbReference type="SAM" id="Phobius"/>
    </source>
</evidence>
<organism evidence="2 3">
    <name type="scientific">Datura stramonium</name>
    <name type="common">Jimsonweed</name>
    <name type="synonym">Common thornapple</name>
    <dbReference type="NCBI Taxonomy" id="4076"/>
    <lineage>
        <taxon>Eukaryota</taxon>
        <taxon>Viridiplantae</taxon>
        <taxon>Streptophyta</taxon>
        <taxon>Embryophyta</taxon>
        <taxon>Tracheophyta</taxon>
        <taxon>Spermatophyta</taxon>
        <taxon>Magnoliopsida</taxon>
        <taxon>eudicotyledons</taxon>
        <taxon>Gunneridae</taxon>
        <taxon>Pentapetalae</taxon>
        <taxon>asterids</taxon>
        <taxon>lamiids</taxon>
        <taxon>Solanales</taxon>
        <taxon>Solanaceae</taxon>
        <taxon>Solanoideae</taxon>
        <taxon>Datureae</taxon>
        <taxon>Datura</taxon>
    </lineage>
</organism>
<keyword evidence="1" id="KW-0472">Membrane</keyword>
<dbReference type="EMBL" id="JACEIK010000289">
    <property type="protein sequence ID" value="MCD7454167.1"/>
    <property type="molecule type" value="Genomic_DNA"/>
</dbReference>
<feature type="transmembrane region" description="Helical" evidence="1">
    <location>
        <begin position="45"/>
        <end position="63"/>
    </location>
</feature>
<evidence type="ECO:0000313" key="2">
    <source>
        <dbReference type="EMBL" id="MCD7454167.1"/>
    </source>
</evidence>
<accession>A0ABS8S517</accession>